<comment type="caution">
    <text evidence="1">The sequence shown here is derived from an EMBL/GenBank/DDBJ whole genome shotgun (WGS) entry which is preliminary data.</text>
</comment>
<gene>
    <name evidence="1" type="ORF">DHETER_LOCUS6752</name>
</gene>
<sequence length="384" mass="43810">MSDYYTTSEEEFDPNDDFISGEEKVDSPNSVVNRENITTIVLPPQEVLSDGLSVNHSKNKTSPVWNFMSEQMEGDKVIARICGKCEQKFSPTTTTGVLGNHLSNKHGIELVLKRNSLIQRPYGKGDVRCKKECFDAVLNLVVCCQLPFAIIENSWFQQMVTIFDPRYKLPSRQYIKKEIMHWFKTRYELVAKELGSLTKVVDNMVELLEPMLVATELLSSSSYPAISNICLTFLELLLHLNKFLDNESYLTEQYMMADSIKSKLNEYWSMLEESTTIATILDPSFKLRTFSASDKDAALASLRSTMTHYKSQVPATTTTSTSTSISKLPSKNKKKFFESLLTQQQTIEQPLMEELEHYLIKNIHTSVKSLITSKVTLKDPKRKF</sequence>
<evidence type="ECO:0000313" key="1">
    <source>
        <dbReference type="EMBL" id="CAG8588253.1"/>
    </source>
</evidence>
<accession>A0ACA9MFP8</accession>
<dbReference type="EMBL" id="CAJVPU010008818">
    <property type="protein sequence ID" value="CAG8588253.1"/>
    <property type="molecule type" value="Genomic_DNA"/>
</dbReference>
<name>A0ACA9MFP8_9GLOM</name>
<reference evidence="1" key="1">
    <citation type="submission" date="2021-06" db="EMBL/GenBank/DDBJ databases">
        <authorList>
            <person name="Kallberg Y."/>
            <person name="Tangrot J."/>
            <person name="Rosling A."/>
        </authorList>
    </citation>
    <scope>NUCLEOTIDE SEQUENCE</scope>
    <source>
        <strain evidence="1">IL203A</strain>
    </source>
</reference>
<proteinExistence type="predicted"/>
<organism evidence="1 2">
    <name type="scientific">Dentiscutata heterogama</name>
    <dbReference type="NCBI Taxonomy" id="1316150"/>
    <lineage>
        <taxon>Eukaryota</taxon>
        <taxon>Fungi</taxon>
        <taxon>Fungi incertae sedis</taxon>
        <taxon>Mucoromycota</taxon>
        <taxon>Glomeromycotina</taxon>
        <taxon>Glomeromycetes</taxon>
        <taxon>Diversisporales</taxon>
        <taxon>Gigasporaceae</taxon>
        <taxon>Dentiscutata</taxon>
    </lineage>
</organism>
<protein>
    <submittedName>
        <fullName evidence="1">11996_t:CDS:1</fullName>
    </submittedName>
</protein>
<evidence type="ECO:0000313" key="2">
    <source>
        <dbReference type="Proteomes" id="UP000789702"/>
    </source>
</evidence>
<dbReference type="Proteomes" id="UP000789702">
    <property type="component" value="Unassembled WGS sequence"/>
</dbReference>
<keyword evidence="2" id="KW-1185">Reference proteome</keyword>